<accession>Q4S9W8</accession>
<sequence>MPGLVVFNRRWGIASDDFVFPGLFELFIRVLWYVSGCLPMRLDHVRKQDRSPSVLLDFS</sequence>
<evidence type="ECO:0000313" key="1">
    <source>
        <dbReference type="EMBL" id="CAG02564.1"/>
    </source>
</evidence>
<dbReference type="AlphaFoldDB" id="Q4S9W8"/>
<protein>
    <submittedName>
        <fullName evidence="1">Chromosome undetermined SCAF14694, whole genome shotgun sequence</fullName>
    </submittedName>
</protein>
<gene>
    <name evidence="1" type="ORF">GSTENG00021711001</name>
</gene>
<dbReference type="EMBL" id="CAAE01014694">
    <property type="protein sequence ID" value="CAG02564.1"/>
    <property type="molecule type" value="Genomic_DNA"/>
</dbReference>
<dbReference type="KEGG" id="tng:GSTEN00021711G001"/>
<name>Q4S9W8_TETNG</name>
<proteinExistence type="predicted"/>
<dbReference type="OrthoDB" id="438440at2759"/>
<reference evidence="1" key="1">
    <citation type="journal article" date="2004" name="Nature">
        <title>Genome duplication in the teleost fish Tetraodon nigroviridis reveals the early vertebrate proto-karyotype.</title>
        <authorList>
            <person name="Jaillon O."/>
            <person name="Aury J.-M."/>
            <person name="Brunet F."/>
            <person name="Petit J.-L."/>
            <person name="Stange-Thomann N."/>
            <person name="Mauceli E."/>
            <person name="Bouneau L."/>
            <person name="Fischer C."/>
            <person name="Ozouf-Costaz C."/>
            <person name="Bernot A."/>
            <person name="Nicaud S."/>
            <person name="Jaffe D."/>
            <person name="Fisher S."/>
            <person name="Lutfalla G."/>
            <person name="Dossat C."/>
            <person name="Segurens B."/>
            <person name="Dasilva C."/>
            <person name="Salanoubat M."/>
            <person name="Levy M."/>
            <person name="Boudet N."/>
            <person name="Castellano S."/>
            <person name="Anthouard V."/>
            <person name="Jubin C."/>
            <person name="Castelli V."/>
            <person name="Katinka M."/>
            <person name="Vacherie B."/>
            <person name="Biemont C."/>
            <person name="Skalli Z."/>
            <person name="Cattolico L."/>
            <person name="Poulain J."/>
            <person name="De Berardinis V."/>
            <person name="Cruaud C."/>
            <person name="Duprat S."/>
            <person name="Brottier P."/>
            <person name="Coutanceau J.-P."/>
            <person name="Gouzy J."/>
            <person name="Parra G."/>
            <person name="Lardier G."/>
            <person name="Chapple C."/>
            <person name="McKernan K.J."/>
            <person name="McEwan P."/>
            <person name="Bosak S."/>
            <person name="Kellis M."/>
            <person name="Volff J.-N."/>
            <person name="Guigo R."/>
            <person name="Zody M.C."/>
            <person name="Mesirov J."/>
            <person name="Lindblad-Toh K."/>
            <person name="Birren B."/>
            <person name="Nusbaum C."/>
            <person name="Kahn D."/>
            <person name="Robinson-Rechavi M."/>
            <person name="Laudet V."/>
            <person name="Schachter V."/>
            <person name="Quetier F."/>
            <person name="Saurin W."/>
            <person name="Scarpelli C."/>
            <person name="Wincker P."/>
            <person name="Lander E.S."/>
            <person name="Weissenbach J."/>
            <person name="Roest Crollius H."/>
        </authorList>
    </citation>
    <scope>NUCLEOTIDE SEQUENCE [LARGE SCALE GENOMIC DNA]</scope>
</reference>
<organism evidence="1">
    <name type="scientific">Tetraodon nigroviridis</name>
    <name type="common">Spotted green pufferfish</name>
    <name type="synonym">Chelonodon nigroviridis</name>
    <dbReference type="NCBI Taxonomy" id="99883"/>
    <lineage>
        <taxon>Eukaryota</taxon>
        <taxon>Metazoa</taxon>
        <taxon>Chordata</taxon>
        <taxon>Craniata</taxon>
        <taxon>Vertebrata</taxon>
        <taxon>Euteleostomi</taxon>
        <taxon>Actinopterygii</taxon>
        <taxon>Neopterygii</taxon>
        <taxon>Teleostei</taxon>
        <taxon>Neoteleostei</taxon>
        <taxon>Acanthomorphata</taxon>
        <taxon>Eupercaria</taxon>
        <taxon>Tetraodontiformes</taxon>
        <taxon>Tetradontoidea</taxon>
        <taxon>Tetraodontidae</taxon>
        <taxon>Tetraodon</taxon>
    </lineage>
</organism>
<reference evidence="1" key="2">
    <citation type="submission" date="2004-02" db="EMBL/GenBank/DDBJ databases">
        <authorList>
            <consortium name="Genoscope"/>
            <consortium name="Whitehead Institute Centre for Genome Research"/>
        </authorList>
    </citation>
    <scope>NUCLEOTIDE SEQUENCE</scope>
</reference>